<dbReference type="PROSITE" id="PS51009">
    <property type="entry name" value="CYTCII"/>
    <property type="match status" value="1"/>
</dbReference>
<organism evidence="9 10">
    <name type="scientific">Novosphingobium aerophilum</name>
    <dbReference type="NCBI Taxonomy" id="2839843"/>
    <lineage>
        <taxon>Bacteria</taxon>
        <taxon>Pseudomonadati</taxon>
        <taxon>Pseudomonadota</taxon>
        <taxon>Alphaproteobacteria</taxon>
        <taxon>Sphingomonadales</taxon>
        <taxon>Sphingomonadaceae</taxon>
        <taxon>Novosphingobium</taxon>
    </lineage>
</organism>
<dbReference type="GO" id="GO:0020037">
    <property type="term" value="F:heme binding"/>
    <property type="evidence" value="ECO:0007669"/>
    <property type="project" value="InterPro"/>
</dbReference>
<evidence type="ECO:0000256" key="4">
    <source>
        <dbReference type="ARBA" id="ARBA00022982"/>
    </source>
</evidence>
<dbReference type="Proteomes" id="UP000520156">
    <property type="component" value="Unassembled WGS sequence"/>
</dbReference>
<protein>
    <submittedName>
        <fullName evidence="9">Cytochrome c</fullName>
    </submittedName>
</protein>
<keyword evidence="1" id="KW-0813">Transport</keyword>
<dbReference type="GO" id="GO:0042597">
    <property type="term" value="C:periplasmic space"/>
    <property type="evidence" value="ECO:0007669"/>
    <property type="project" value="InterPro"/>
</dbReference>
<feature type="signal peptide" evidence="8">
    <location>
        <begin position="1"/>
        <end position="23"/>
    </location>
</feature>
<evidence type="ECO:0000256" key="7">
    <source>
        <dbReference type="PIRSR" id="PIRSR000027-2"/>
    </source>
</evidence>
<evidence type="ECO:0000256" key="2">
    <source>
        <dbReference type="ARBA" id="ARBA00022617"/>
    </source>
</evidence>
<dbReference type="RefSeq" id="WP_185681872.1">
    <property type="nucleotide sequence ID" value="NZ_JACLAU010000001.1"/>
</dbReference>
<dbReference type="GO" id="GO:0022900">
    <property type="term" value="P:electron transport chain"/>
    <property type="evidence" value="ECO:0007669"/>
    <property type="project" value="InterPro"/>
</dbReference>
<dbReference type="AlphaFoldDB" id="A0A7X1KAQ9"/>
<keyword evidence="3 6" id="KW-0479">Metal-binding</keyword>
<keyword evidence="5 6" id="KW-0408">Iron</keyword>
<feature type="binding site" description="covalent" evidence="7">
    <location>
        <position position="142"/>
    </location>
    <ligand>
        <name>heme c</name>
        <dbReference type="ChEBI" id="CHEBI:61717"/>
    </ligand>
</feature>
<dbReference type="InterPro" id="IPR010980">
    <property type="entry name" value="Cyt_c/b562"/>
</dbReference>
<reference evidence="9 10" key="1">
    <citation type="submission" date="2020-08" db="EMBL/GenBank/DDBJ databases">
        <title>The genome sequence of Novosphingobium flavum 4Y4.</title>
        <authorList>
            <person name="Liu Y."/>
        </authorList>
    </citation>
    <scope>NUCLEOTIDE SEQUENCE [LARGE SCALE GENOMIC DNA]</scope>
    <source>
        <strain evidence="9 10">4Y4</strain>
    </source>
</reference>
<dbReference type="PRINTS" id="PR00608">
    <property type="entry name" value="CYTCHROMECII"/>
</dbReference>
<comment type="PTM">
    <text evidence="7">Binds 1 heme group per subunit.</text>
</comment>
<evidence type="ECO:0000256" key="8">
    <source>
        <dbReference type="SAM" id="SignalP"/>
    </source>
</evidence>
<dbReference type="EMBL" id="JACLAU010000001">
    <property type="protein sequence ID" value="MBC2650481.1"/>
    <property type="molecule type" value="Genomic_DNA"/>
</dbReference>
<dbReference type="Pfam" id="PF01322">
    <property type="entry name" value="Cytochrom_C_2"/>
    <property type="match status" value="1"/>
</dbReference>
<dbReference type="GO" id="GO:0009055">
    <property type="term" value="F:electron transfer activity"/>
    <property type="evidence" value="ECO:0007669"/>
    <property type="project" value="InterPro"/>
</dbReference>
<gene>
    <name evidence="9" type="ORF">H7F49_02035</name>
</gene>
<dbReference type="GO" id="GO:0005506">
    <property type="term" value="F:iron ion binding"/>
    <property type="evidence" value="ECO:0007669"/>
    <property type="project" value="InterPro"/>
</dbReference>
<keyword evidence="8" id="KW-0732">Signal</keyword>
<evidence type="ECO:0000313" key="10">
    <source>
        <dbReference type="Proteomes" id="UP000520156"/>
    </source>
</evidence>
<evidence type="ECO:0000256" key="3">
    <source>
        <dbReference type="ARBA" id="ARBA00022723"/>
    </source>
</evidence>
<feature type="binding site" description="covalent" evidence="7">
    <location>
        <position position="139"/>
    </location>
    <ligand>
        <name>heme c</name>
        <dbReference type="ChEBI" id="CHEBI:61717"/>
    </ligand>
</feature>
<feature type="binding site" description="axial binding residue" evidence="6">
    <location>
        <position position="143"/>
    </location>
    <ligand>
        <name>heme c</name>
        <dbReference type="ChEBI" id="CHEBI:61717"/>
    </ligand>
    <ligandPart>
        <name>Fe</name>
        <dbReference type="ChEBI" id="CHEBI:18248"/>
    </ligandPart>
</feature>
<evidence type="ECO:0000256" key="1">
    <source>
        <dbReference type="ARBA" id="ARBA00022448"/>
    </source>
</evidence>
<dbReference type="InterPro" id="IPR002321">
    <property type="entry name" value="Cyt_c_II"/>
</dbReference>
<dbReference type="PIRSF" id="PIRSF000027">
    <property type="entry name" value="Cytc_c_prime"/>
    <property type="match status" value="1"/>
</dbReference>
<sequence>MGIRGCCLAVLLTGGLATPLVGAAPDAIRARIETYRELGASFKAVNDGLRTDEVQTVLIGQAARHIRNVAQAQYGLFPSGSGPAPGLKTKARAEIWRQPARFKAAQDAFAGAATGFQQAVASGDADAMRQAARKLGETCKGCHDSFRTRAD</sequence>
<keyword evidence="2 7" id="KW-0349">Heme</keyword>
<feature type="chain" id="PRO_5031467461" evidence="8">
    <location>
        <begin position="24"/>
        <end position="151"/>
    </location>
</feature>
<keyword evidence="4" id="KW-0249">Electron transport</keyword>
<comment type="caution">
    <text evidence="9">The sequence shown here is derived from an EMBL/GenBank/DDBJ whole genome shotgun (WGS) entry which is preliminary data.</text>
</comment>
<proteinExistence type="predicted"/>
<evidence type="ECO:0000313" key="9">
    <source>
        <dbReference type="EMBL" id="MBC2650481.1"/>
    </source>
</evidence>
<dbReference type="SUPFAM" id="SSF47175">
    <property type="entry name" value="Cytochromes"/>
    <property type="match status" value="1"/>
</dbReference>
<dbReference type="Gene3D" id="1.20.120.10">
    <property type="entry name" value="Cytochrome c/b562"/>
    <property type="match status" value="1"/>
</dbReference>
<accession>A0A7X1KAQ9</accession>
<name>A0A7X1KAQ9_9SPHN</name>
<keyword evidence="10" id="KW-1185">Reference proteome</keyword>
<dbReference type="InterPro" id="IPR012127">
    <property type="entry name" value="Cyt_c_prime"/>
</dbReference>
<evidence type="ECO:0000256" key="5">
    <source>
        <dbReference type="ARBA" id="ARBA00023004"/>
    </source>
</evidence>
<evidence type="ECO:0000256" key="6">
    <source>
        <dbReference type="PIRSR" id="PIRSR000027-1"/>
    </source>
</evidence>
<dbReference type="InterPro" id="IPR015984">
    <property type="entry name" value="Cyt_c_prime_subgr"/>
</dbReference>